<feature type="region of interest" description="Disordered" evidence="1">
    <location>
        <begin position="233"/>
        <end position="292"/>
    </location>
</feature>
<feature type="compositionally biased region" description="Polar residues" evidence="1">
    <location>
        <begin position="91"/>
        <end position="103"/>
    </location>
</feature>
<comment type="caution">
    <text evidence="2">The sequence shown here is derived from an EMBL/GenBank/DDBJ whole genome shotgun (WGS) entry which is preliminary data.</text>
</comment>
<dbReference type="EMBL" id="SSOP01000225">
    <property type="protein sequence ID" value="KAB5589825.1"/>
    <property type="molecule type" value="Genomic_DNA"/>
</dbReference>
<dbReference type="AlphaFoldDB" id="A0A5N5QDK0"/>
<evidence type="ECO:0000256" key="1">
    <source>
        <dbReference type="SAM" id="MobiDB-lite"/>
    </source>
</evidence>
<evidence type="ECO:0000313" key="3">
    <source>
        <dbReference type="Proteomes" id="UP000383932"/>
    </source>
</evidence>
<organism evidence="2 3">
    <name type="scientific">Ceratobasidium theobromae</name>
    <dbReference type="NCBI Taxonomy" id="1582974"/>
    <lineage>
        <taxon>Eukaryota</taxon>
        <taxon>Fungi</taxon>
        <taxon>Dikarya</taxon>
        <taxon>Basidiomycota</taxon>
        <taxon>Agaricomycotina</taxon>
        <taxon>Agaricomycetes</taxon>
        <taxon>Cantharellales</taxon>
        <taxon>Ceratobasidiaceae</taxon>
        <taxon>Ceratobasidium</taxon>
    </lineage>
</organism>
<gene>
    <name evidence="2" type="ORF">CTheo_6727</name>
</gene>
<sequence length="409" mass="44749">MGRKKGGKNPEGHRAGGARSGAGRPRKAGPLTLKDSVRMSQPAVYIRRDAIHPALRPFVELPATCVLRCSKCGHDDNSCLLVSEPADENPPATSSLVSRSQSPRPDEAVSFEQRRSDTVISPLFTPPQSISSVASSSVEPEHALAEESPAVHAESLLLLGTPVPTPTASVPAHQSYDIEPQELTHANIIPSTHLDQQLTYTQPCFSDFLPPNGHEAHPVEQFTDSENFRMYNQQPDAHFPTTPQSFQPGPSESSPTQVFYPPRPQPQQPEYPQPQPQAFYGSNTSFPPGPGPDMYISLPPQHAHIKPGPAAWRHAPHSTSLPPVTVLSPNHTHPQLDPSGPVQFLPTGQHTQRRRRRCVVCIGAGRGEEADRCCGRGNRHLCPWYQRHGSPDNIMEIRNAKDLRPTTST</sequence>
<evidence type="ECO:0000313" key="2">
    <source>
        <dbReference type="EMBL" id="KAB5589825.1"/>
    </source>
</evidence>
<name>A0A5N5QDK0_9AGAM</name>
<proteinExistence type="predicted"/>
<protein>
    <submittedName>
        <fullName evidence="2">Uncharacterized protein</fullName>
    </submittedName>
</protein>
<feature type="compositionally biased region" description="Polar residues" evidence="1">
    <location>
        <begin position="233"/>
        <end position="257"/>
    </location>
</feature>
<dbReference type="OrthoDB" id="3204262at2759"/>
<accession>A0A5N5QDK0</accession>
<dbReference type="Proteomes" id="UP000383932">
    <property type="component" value="Unassembled WGS sequence"/>
</dbReference>
<keyword evidence="3" id="KW-1185">Reference proteome</keyword>
<reference evidence="2 3" key="1">
    <citation type="journal article" date="2019" name="Fungal Biol. Biotechnol.">
        <title>Draft genome sequence of fastidious pathogen Ceratobasidium theobromae, which causes vascular-streak dieback in Theobroma cacao.</title>
        <authorList>
            <person name="Ali S.S."/>
            <person name="Asman A."/>
            <person name="Shao J."/>
            <person name="Firmansyah A.P."/>
            <person name="Susilo A.W."/>
            <person name="Rosmana A."/>
            <person name="McMahon P."/>
            <person name="Junaid M."/>
            <person name="Guest D."/>
            <person name="Kheng T.Y."/>
            <person name="Meinhardt L.W."/>
            <person name="Bailey B.A."/>
        </authorList>
    </citation>
    <scope>NUCLEOTIDE SEQUENCE [LARGE SCALE GENOMIC DNA]</scope>
    <source>
        <strain evidence="2 3">CT2</strain>
    </source>
</reference>
<feature type="region of interest" description="Disordered" evidence="1">
    <location>
        <begin position="1"/>
        <end position="35"/>
    </location>
</feature>
<feature type="compositionally biased region" description="Pro residues" evidence="1">
    <location>
        <begin position="261"/>
        <end position="275"/>
    </location>
</feature>
<feature type="compositionally biased region" description="Basic and acidic residues" evidence="1">
    <location>
        <begin position="104"/>
        <end position="117"/>
    </location>
</feature>
<feature type="region of interest" description="Disordered" evidence="1">
    <location>
        <begin position="83"/>
        <end position="125"/>
    </location>
</feature>